<evidence type="ECO:0000313" key="2">
    <source>
        <dbReference type="EMBL" id="ESZ96819.1"/>
    </source>
</evidence>
<comment type="caution">
    <text evidence="2">The sequence shown here is derived from an EMBL/GenBank/DDBJ whole genome shotgun (WGS) entry which is preliminary data.</text>
</comment>
<dbReference type="AlphaFoldDB" id="W9CQF2"/>
<feature type="compositionally biased region" description="Basic and acidic residues" evidence="1">
    <location>
        <begin position="230"/>
        <end position="243"/>
    </location>
</feature>
<protein>
    <submittedName>
        <fullName evidence="2">Uncharacterized protein</fullName>
    </submittedName>
</protein>
<organism evidence="2 3">
    <name type="scientific">Sclerotinia borealis (strain F-4128)</name>
    <dbReference type="NCBI Taxonomy" id="1432307"/>
    <lineage>
        <taxon>Eukaryota</taxon>
        <taxon>Fungi</taxon>
        <taxon>Dikarya</taxon>
        <taxon>Ascomycota</taxon>
        <taxon>Pezizomycotina</taxon>
        <taxon>Leotiomycetes</taxon>
        <taxon>Helotiales</taxon>
        <taxon>Sclerotiniaceae</taxon>
        <taxon>Sclerotinia</taxon>
    </lineage>
</organism>
<reference evidence="2 3" key="1">
    <citation type="journal article" date="2014" name="Genome Announc.">
        <title>Draft genome sequence of Sclerotinia borealis, a psychrophilic plant pathogenic fungus.</title>
        <authorList>
            <person name="Mardanov A.V."/>
            <person name="Beletsky A.V."/>
            <person name="Kadnikov V.V."/>
            <person name="Ignatov A.N."/>
            <person name="Ravin N.V."/>
        </authorList>
    </citation>
    <scope>NUCLEOTIDE SEQUENCE [LARGE SCALE GENOMIC DNA]</scope>
    <source>
        <strain evidence="3">F-4157</strain>
    </source>
</reference>
<evidence type="ECO:0000256" key="1">
    <source>
        <dbReference type="SAM" id="MobiDB-lite"/>
    </source>
</evidence>
<sequence>MLSRTLFREGTLVRRQRQIQRQRQIPRVSIFTEENVDLISHPTSSAWFSIDRGVILEETTEQEEEEDEGISPEQETRAQGIVSPVSPLSPDLAVQTQAQAQAHAHANVEIEIEPATPSSELEPHAHWYFNYADANHYHEKHVSIREYEETTNLQLLLSPDASVSREETMGKWEKWRSVGLSRVREWLKKRQERKAAEKAAEKLEKEGDLVVGVRVLEEEESISVVEEEEERKGARGKAKDIVRRGTNKLRKLSPEGGRKEAKLKGVWREMRRIRGFQHIE</sequence>
<dbReference type="EMBL" id="AYSA01000123">
    <property type="protein sequence ID" value="ESZ96819.1"/>
    <property type="molecule type" value="Genomic_DNA"/>
</dbReference>
<proteinExistence type="predicted"/>
<feature type="region of interest" description="Disordered" evidence="1">
    <location>
        <begin position="229"/>
        <end position="257"/>
    </location>
</feature>
<name>W9CQF2_SCLBF</name>
<keyword evidence="3" id="KW-1185">Reference proteome</keyword>
<evidence type="ECO:0000313" key="3">
    <source>
        <dbReference type="Proteomes" id="UP000019487"/>
    </source>
</evidence>
<dbReference type="OrthoDB" id="3560305at2759"/>
<gene>
    <name evidence="2" type="ORF">SBOR_2820</name>
</gene>
<accession>W9CQF2</accession>
<dbReference type="HOGENOM" id="CLU_1001125_0_0_1"/>
<dbReference type="Proteomes" id="UP000019487">
    <property type="component" value="Unassembled WGS sequence"/>
</dbReference>